<keyword evidence="1" id="KW-0677">Repeat</keyword>
<keyword evidence="4" id="KW-1185">Reference proteome</keyword>
<dbReference type="EMBL" id="CM017877">
    <property type="protein sequence ID" value="KAG1347445.1"/>
    <property type="molecule type" value="Genomic_DNA"/>
</dbReference>
<evidence type="ECO:0000313" key="4">
    <source>
        <dbReference type="Proteomes" id="UP000797356"/>
    </source>
</evidence>
<comment type="caution">
    <text evidence="3">The sequence shown here is derived from an EMBL/GenBank/DDBJ whole genome shotgun (WGS) entry which is preliminary data.</text>
</comment>
<dbReference type="PANTHER" id="PTHR47926">
    <property type="entry name" value="PENTATRICOPEPTIDE REPEAT-CONTAINING PROTEIN"/>
    <property type="match status" value="1"/>
</dbReference>
<dbReference type="Proteomes" id="UP000797356">
    <property type="component" value="Chromosome 6"/>
</dbReference>
<dbReference type="FunFam" id="1.25.40.10:FF:000090">
    <property type="entry name" value="Pentatricopeptide repeat-containing protein, chloroplastic"/>
    <property type="match status" value="1"/>
</dbReference>
<dbReference type="InterPro" id="IPR046848">
    <property type="entry name" value="E_motif"/>
</dbReference>
<evidence type="ECO:0000313" key="3">
    <source>
        <dbReference type="EMBL" id="KAG1347445.1"/>
    </source>
</evidence>
<dbReference type="OrthoDB" id="185373at2759"/>
<evidence type="ECO:0000256" key="2">
    <source>
        <dbReference type="PROSITE-ProRule" id="PRU00708"/>
    </source>
</evidence>
<dbReference type="InterPro" id="IPR046960">
    <property type="entry name" value="PPR_At4g14850-like_plant"/>
</dbReference>
<accession>A0A8K0ICH4</accession>
<dbReference type="PANTHER" id="PTHR47926:SF452">
    <property type="entry name" value="PENTATRICOPEPTIDE REPEAT-CONTAINING PROTEIN"/>
    <property type="match status" value="1"/>
</dbReference>
<sequence length="613" mass="67248">MAHLYPYRRQSLLKSCPNLRIGQSVHAHVTKRGFDSNPFVRAQVVSVYSGHGSQRDVRQLLDEMTETNAVIWNVAISRIFRAGDCSGAREIFDWMPSPNGVTWSAIIAGYAQNGRPRDSLLTFWRMRREDSCSLVNPNIIAGVLSACARLKDLASGEQVHGYAVKIATYTETDAFVGAALVNMYGRCGSMGPARLAFDSMVSKSVVAWSSLAANYVRCNNFSSATGVFREMIRSGAVPNNVTLTTMISACSDMSCLFYGKELHGAVVRRRAEKPDIFISTALIHMYGKCGSMSYARRVFLFDGSLLGCCPIPMWNAMISGYVANDRLDDAFCLVRSMGRSLTSGALLNSVTMATILPVCGKSSSLLYGKELHCYALKHGLDKEVVAGNGLLDMYCKCGKVSSAKNQFDMMIEKNTISWTTLIDGYGTQGDGHAAIEVFESMVREEKVEPDHVTFVALISACSHSGLVGEGLGYFELMTREYGIVPTEENYGCLVDLLSRAGHIDEAMNVIRKMPIEPSSNVWGALLGACRIHGNVDGAELAMHHLLELEPDRSGFQKLLSKIYAQMGRLDSAQNVCEEMIALGVARRLGCSWLDKPSCFIKRRHGKQIHCSTA</sequence>
<evidence type="ECO:0000256" key="1">
    <source>
        <dbReference type="ARBA" id="ARBA00022737"/>
    </source>
</evidence>
<dbReference type="Gene3D" id="1.25.40.10">
    <property type="entry name" value="Tetratricopeptide repeat domain"/>
    <property type="match status" value="4"/>
</dbReference>
<proteinExistence type="predicted"/>
<dbReference type="Pfam" id="PF01535">
    <property type="entry name" value="PPR"/>
    <property type="match status" value="3"/>
</dbReference>
<dbReference type="AlphaFoldDB" id="A0A8K0ICH4"/>
<organism evidence="3 4">
    <name type="scientific">Cocos nucifera</name>
    <name type="common">Coconut palm</name>
    <dbReference type="NCBI Taxonomy" id="13894"/>
    <lineage>
        <taxon>Eukaryota</taxon>
        <taxon>Viridiplantae</taxon>
        <taxon>Streptophyta</taxon>
        <taxon>Embryophyta</taxon>
        <taxon>Tracheophyta</taxon>
        <taxon>Spermatophyta</taxon>
        <taxon>Magnoliopsida</taxon>
        <taxon>Liliopsida</taxon>
        <taxon>Arecaceae</taxon>
        <taxon>Arecoideae</taxon>
        <taxon>Cocoseae</taxon>
        <taxon>Attaleinae</taxon>
        <taxon>Cocos</taxon>
    </lineage>
</organism>
<feature type="repeat" description="PPR" evidence="2">
    <location>
        <begin position="414"/>
        <end position="449"/>
    </location>
</feature>
<dbReference type="InterPro" id="IPR011990">
    <property type="entry name" value="TPR-like_helical_dom_sf"/>
</dbReference>
<reference evidence="3" key="1">
    <citation type="journal article" date="2017" name="Gigascience">
        <title>The genome draft of coconut (Cocos nucifera).</title>
        <authorList>
            <person name="Xiao Y."/>
            <person name="Xu P."/>
            <person name="Fan H."/>
            <person name="Baudouin L."/>
            <person name="Xia W."/>
            <person name="Bocs S."/>
            <person name="Xu J."/>
            <person name="Li Q."/>
            <person name="Guo A."/>
            <person name="Zhou L."/>
            <person name="Li J."/>
            <person name="Wu Y."/>
            <person name="Ma Z."/>
            <person name="Armero A."/>
            <person name="Issali A.E."/>
            <person name="Liu N."/>
            <person name="Peng M."/>
            <person name="Yang Y."/>
        </authorList>
    </citation>
    <scope>NUCLEOTIDE SEQUENCE</scope>
    <source>
        <tissue evidence="3">Spear leaf of Hainan Tall coconut</tissue>
    </source>
</reference>
<dbReference type="GO" id="GO:0009451">
    <property type="term" value="P:RNA modification"/>
    <property type="evidence" value="ECO:0007669"/>
    <property type="project" value="InterPro"/>
</dbReference>
<dbReference type="NCBIfam" id="TIGR00756">
    <property type="entry name" value="PPR"/>
    <property type="match status" value="4"/>
</dbReference>
<name>A0A8K0ICH4_COCNU</name>
<reference evidence="3" key="2">
    <citation type="submission" date="2019-07" db="EMBL/GenBank/DDBJ databases">
        <authorList>
            <person name="Yang Y."/>
            <person name="Bocs S."/>
            <person name="Baudouin L."/>
        </authorList>
    </citation>
    <scope>NUCLEOTIDE SEQUENCE</scope>
    <source>
        <tissue evidence="3">Spear leaf of Hainan Tall coconut</tissue>
    </source>
</reference>
<dbReference type="GO" id="GO:0003723">
    <property type="term" value="F:RNA binding"/>
    <property type="evidence" value="ECO:0007669"/>
    <property type="project" value="InterPro"/>
</dbReference>
<dbReference type="InterPro" id="IPR002885">
    <property type="entry name" value="PPR_rpt"/>
</dbReference>
<dbReference type="SUPFAM" id="SSF48452">
    <property type="entry name" value="TPR-like"/>
    <property type="match status" value="1"/>
</dbReference>
<protein>
    <submittedName>
        <fullName evidence="3">Pentatricopeptide repeat-containing protein</fullName>
    </submittedName>
</protein>
<dbReference type="Pfam" id="PF13041">
    <property type="entry name" value="PPR_2"/>
    <property type="match status" value="2"/>
</dbReference>
<gene>
    <name evidence="3" type="ORF">COCNU_06G012740</name>
</gene>
<dbReference type="PROSITE" id="PS51375">
    <property type="entry name" value="PPR"/>
    <property type="match status" value="3"/>
</dbReference>
<feature type="repeat" description="PPR" evidence="2">
    <location>
        <begin position="204"/>
        <end position="238"/>
    </location>
</feature>
<dbReference type="Pfam" id="PF20431">
    <property type="entry name" value="E_motif"/>
    <property type="match status" value="1"/>
</dbReference>
<feature type="repeat" description="PPR" evidence="2">
    <location>
        <begin position="99"/>
        <end position="133"/>
    </location>
</feature>